<proteinExistence type="predicted"/>
<dbReference type="InterPro" id="IPR016181">
    <property type="entry name" value="Acyl_CoA_acyltransferase"/>
</dbReference>
<sequence>MIQLKIAEKEDLPVFTKVYNQAILMRNVTADIEEVSNEEMAHIFNNHDTSRPLYTILNEQGQAIGYASLNHFYGRPAYDETAELSIYLDEQTRGQGYGTKVMQLLEKEAASLNIHYLTGYVFAQNVPCNKLFEKQGYTLWGNLPQIAHIDEKRLDLCIWGKHI</sequence>
<dbReference type="AlphaFoldDB" id="A0A143PCU5"/>
<evidence type="ECO:0000313" key="5">
    <source>
        <dbReference type="EMBL" id="RZI04413.1"/>
    </source>
</evidence>
<dbReference type="Proteomes" id="UP000293854">
    <property type="component" value="Unassembled WGS sequence"/>
</dbReference>
<keyword evidence="1 5" id="KW-0808">Transferase</keyword>
<dbReference type="GeneID" id="93727470"/>
<dbReference type="EMBL" id="CP068073">
    <property type="protein sequence ID" value="QQS82628.1"/>
    <property type="molecule type" value="Genomic_DNA"/>
</dbReference>
<dbReference type="PANTHER" id="PTHR43072:SF23">
    <property type="entry name" value="UPF0039 PROTEIN C11D3.02C"/>
    <property type="match status" value="1"/>
</dbReference>
<evidence type="ECO:0000313" key="4">
    <source>
        <dbReference type="EMBL" id="QQS82628.1"/>
    </source>
</evidence>
<dbReference type="EMBL" id="RQTE01000025">
    <property type="protein sequence ID" value="RZI04413.1"/>
    <property type="molecule type" value="Genomic_DNA"/>
</dbReference>
<evidence type="ECO:0000313" key="6">
    <source>
        <dbReference type="Proteomes" id="UP000293854"/>
    </source>
</evidence>
<keyword evidence="2" id="KW-0012">Acyltransferase</keyword>
<dbReference type="GO" id="GO:0016747">
    <property type="term" value="F:acyltransferase activity, transferring groups other than amino-acyl groups"/>
    <property type="evidence" value="ECO:0007669"/>
    <property type="project" value="InterPro"/>
</dbReference>
<keyword evidence="7" id="KW-1185">Reference proteome</keyword>
<protein>
    <submittedName>
        <fullName evidence="5">N-acetyltransferase</fullName>
    </submittedName>
</protein>
<dbReference type="PANTHER" id="PTHR43072">
    <property type="entry name" value="N-ACETYLTRANSFERASE"/>
    <property type="match status" value="1"/>
</dbReference>
<accession>A0A143PCU5</accession>
<dbReference type="PROSITE" id="PS51186">
    <property type="entry name" value="GNAT"/>
    <property type="match status" value="1"/>
</dbReference>
<organism evidence="5 6">
    <name type="scientific">Staphylococcus condimenti</name>
    <dbReference type="NCBI Taxonomy" id="70255"/>
    <lineage>
        <taxon>Bacteria</taxon>
        <taxon>Bacillati</taxon>
        <taxon>Bacillota</taxon>
        <taxon>Bacilli</taxon>
        <taxon>Bacillales</taxon>
        <taxon>Staphylococcaceae</taxon>
        <taxon>Staphylococcus</taxon>
    </lineage>
</organism>
<name>A0A143PCU5_9STAP</name>
<evidence type="ECO:0000256" key="1">
    <source>
        <dbReference type="ARBA" id="ARBA00022679"/>
    </source>
</evidence>
<dbReference type="Pfam" id="PF00583">
    <property type="entry name" value="Acetyltransf_1"/>
    <property type="match status" value="1"/>
</dbReference>
<gene>
    <name evidence="5" type="ORF">EIG99_01170</name>
    <name evidence="4" type="ORF">I6J05_12235</name>
</gene>
<dbReference type="Gene3D" id="3.40.630.30">
    <property type="match status" value="1"/>
</dbReference>
<dbReference type="OrthoDB" id="9798006at2"/>
<dbReference type="RefSeq" id="WP_047131348.1">
    <property type="nucleotide sequence ID" value="NZ_CP015114.1"/>
</dbReference>
<dbReference type="InterPro" id="IPR000182">
    <property type="entry name" value="GNAT_dom"/>
</dbReference>
<reference evidence="5 6" key="1">
    <citation type="submission" date="2018-11" db="EMBL/GenBank/DDBJ databases">
        <title>Genomic profiling of Staphylococcus species from a Poultry farm system in KwaZulu-Natal, South Africa.</title>
        <authorList>
            <person name="Amoako D.G."/>
            <person name="Somboro A.M."/>
            <person name="Abia A.L.K."/>
            <person name="Bester L.A."/>
            <person name="Essack S.Y."/>
        </authorList>
    </citation>
    <scope>NUCLEOTIDE SEQUENCE [LARGE SCALE GENOMIC DNA]</scope>
    <source>
        <strain evidence="5 6">SA11</strain>
    </source>
</reference>
<reference evidence="4 7" key="2">
    <citation type="submission" date="2021-01" db="EMBL/GenBank/DDBJ databases">
        <title>FDA dAtabase for Regulatory Grade micrObial Sequences (FDA-ARGOS): Supporting development and validation of Infectious Disease Dx tests.</title>
        <authorList>
            <person name="Sproer C."/>
            <person name="Gronow S."/>
            <person name="Severitt S."/>
            <person name="Schroder I."/>
            <person name="Tallon L."/>
            <person name="Sadzewicz L."/>
            <person name="Zhao X."/>
            <person name="Boylan J."/>
            <person name="Ott S."/>
            <person name="Bowen H."/>
            <person name="Vavikolanu K."/>
            <person name="Mehta A."/>
            <person name="Aluvathingal J."/>
            <person name="Nadendla S."/>
            <person name="Lowell S."/>
            <person name="Myers T."/>
            <person name="Yan Y."/>
            <person name="Sichtig H."/>
        </authorList>
    </citation>
    <scope>NUCLEOTIDE SEQUENCE [LARGE SCALE GENOMIC DNA]</scope>
    <source>
        <strain evidence="4 7">FDAARGOS_1148</strain>
    </source>
</reference>
<dbReference type="SUPFAM" id="SSF55729">
    <property type="entry name" value="Acyl-CoA N-acyltransferases (Nat)"/>
    <property type="match status" value="1"/>
</dbReference>
<evidence type="ECO:0000313" key="7">
    <source>
        <dbReference type="Proteomes" id="UP000595942"/>
    </source>
</evidence>
<dbReference type="KEGG" id="scv:A4G25_06295"/>
<dbReference type="Proteomes" id="UP000595942">
    <property type="component" value="Chromosome"/>
</dbReference>
<evidence type="ECO:0000256" key="2">
    <source>
        <dbReference type="ARBA" id="ARBA00023315"/>
    </source>
</evidence>
<feature type="domain" description="N-acetyltransferase" evidence="3">
    <location>
        <begin position="2"/>
        <end position="155"/>
    </location>
</feature>
<evidence type="ECO:0000259" key="3">
    <source>
        <dbReference type="PROSITE" id="PS51186"/>
    </source>
</evidence>
<dbReference type="CDD" id="cd04301">
    <property type="entry name" value="NAT_SF"/>
    <property type="match status" value="1"/>
</dbReference>